<sequence>MIFERNILESFLLLKKTDLIQEIKYQIEDAQGLIDQQILDDPVNSTSLIHHFRPIFLNQAKFNQNQNFPIVRSYSSIIQNCPFDPVLQTPDAAIKQVTVESIGHFTVEKDNLQAQYTDDCECVWCDIIFSNDLLIGDNGVPIRVGIVDADCPITGSQLFVPGKDNGGISFLSDGSIGINGKFVEATDEQDKWDRDMHIQMEINMNSNPRTLRFFVEERQINRYITNIPNRIRFFASTSLEGDWFFVQSLTHLNEPIGQKHYEDLELKADDNLFDYPNRMQI</sequence>
<protein>
    <submittedName>
        <fullName evidence="1">Uncharacterized protein</fullName>
    </submittedName>
</protein>
<dbReference type="Proteomes" id="UP000324800">
    <property type="component" value="Unassembled WGS sequence"/>
</dbReference>
<reference evidence="1 2" key="1">
    <citation type="submission" date="2019-03" db="EMBL/GenBank/DDBJ databases">
        <title>Single cell metagenomics reveals metabolic interactions within the superorganism composed of flagellate Streblomastix strix and complex community of Bacteroidetes bacteria on its surface.</title>
        <authorList>
            <person name="Treitli S.C."/>
            <person name="Kolisko M."/>
            <person name="Husnik F."/>
            <person name="Keeling P."/>
            <person name="Hampl V."/>
        </authorList>
    </citation>
    <scope>NUCLEOTIDE SEQUENCE [LARGE SCALE GENOMIC DNA]</scope>
    <source>
        <strain evidence="1">ST1C</strain>
    </source>
</reference>
<dbReference type="AlphaFoldDB" id="A0A5J4UTL6"/>
<dbReference type="EMBL" id="SNRW01013047">
    <property type="protein sequence ID" value="KAA6373065.1"/>
    <property type="molecule type" value="Genomic_DNA"/>
</dbReference>
<comment type="caution">
    <text evidence="1">The sequence shown here is derived from an EMBL/GenBank/DDBJ whole genome shotgun (WGS) entry which is preliminary data.</text>
</comment>
<organism evidence="1 2">
    <name type="scientific">Streblomastix strix</name>
    <dbReference type="NCBI Taxonomy" id="222440"/>
    <lineage>
        <taxon>Eukaryota</taxon>
        <taxon>Metamonada</taxon>
        <taxon>Preaxostyla</taxon>
        <taxon>Oxymonadida</taxon>
        <taxon>Streblomastigidae</taxon>
        <taxon>Streblomastix</taxon>
    </lineage>
</organism>
<gene>
    <name evidence="1" type="ORF">EZS28_031407</name>
</gene>
<proteinExistence type="predicted"/>
<accession>A0A5J4UTL6</accession>
<name>A0A5J4UTL6_9EUKA</name>
<evidence type="ECO:0000313" key="2">
    <source>
        <dbReference type="Proteomes" id="UP000324800"/>
    </source>
</evidence>
<evidence type="ECO:0000313" key="1">
    <source>
        <dbReference type="EMBL" id="KAA6373065.1"/>
    </source>
</evidence>